<dbReference type="InterPro" id="IPR051119">
    <property type="entry name" value="Nematode_SR-like"/>
</dbReference>
<accession>A0AAV5SR52</accession>
<evidence type="ECO:0000313" key="3">
    <source>
        <dbReference type="Proteomes" id="UP001432027"/>
    </source>
</evidence>
<feature type="non-terminal residue" evidence="2">
    <location>
        <position position="244"/>
    </location>
</feature>
<dbReference type="InterPro" id="IPR019426">
    <property type="entry name" value="7TM_GPCR_serpentine_rcpt_Srv"/>
</dbReference>
<dbReference type="Pfam" id="PF10323">
    <property type="entry name" value="7TM_GPCR_Srv"/>
    <property type="match status" value="1"/>
</dbReference>
<proteinExistence type="predicted"/>
<feature type="transmembrane region" description="Helical" evidence="1">
    <location>
        <begin position="89"/>
        <end position="111"/>
    </location>
</feature>
<keyword evidence="1" id="KW-1133">Transmembrane helix</keyword>
<protein>
    <recommendedName>
        <fullName evidence="4">G protein-coupled receptor</fullName>
    </recommendedName>
</protein>
<dbReference type="AlphaFoldDB" id="A0AAV5SR52"/>
<feature type="transmembrane region" description="Helical" evidence="1">
    <location>
        <begin position="218"/>
        <end position="237"/>
    </location>
</feature>
<sequence length="244" mass="27752">FYRIFFVQSILEVALLFQYLVGRILIKDRALSNEAIMSLNGGVIAEYYYHGTVYFFFHVQIWGVIVLSLIRFINICAPQSSLKQKLDSMPLVVCFLINTIVPFGMLFRLLLQEPISFDWDKEGNAAICTPQNVVHTNALQSTIVTSIGTMLSASFYAAALIKLTYTNHLTFRDSRREKGLILIGSVHFLSQCTMTAYYVIVTFGAAYSEMIVLVARNIYVLPVLMMTFTSAWTLTITHTRLRDR</sequence>
<feature type="transmembrane region" description="Helical" evidence="1">
    <location>
        <begin position="55"/>
        <end position="77"/>
    </location>
</feature>
<keyword evidence="1" id="KW-0812">Transmembrane</keyword>
<reference evidence="2" key="1">
    <citation type="submission" date="2023-10" db="EMBL/GenBank/DDBJ databases">
        <title>Genome assembly of Pristionchus species.</title>
        <authorList>
            <person name="Yoshida K."/>
            <person name="Sommer R.J."/>
        </authorList>
    </citation>
    <scope>NUCLEOTIDE SEQUENCE</scope>
    <source>
        <strain evidence="2">RS0144</strain>
    </source>
</reference>
<dbReference type="PANTHER" id="PTHR31627:SF42">
    <property type="entry name" value="G_PROTEIN_RECEP_F1_2 DOMAIN-CONTAINING PROTEIN-RELATED"/>
    <property type="match status" value="1"/>
</dbReference>
<dbReference type="Proteomes" id="UP001432027">
    <property type="component" value="Unassembled WGS sequence"/>
</dbReference>
<evidence type="ECO:0000256" key="1">
    <source>
        <dbReference type="SAM" id="Phobius"/>
    </source>
</evidence>
<dbReference type="EMBL" id="BTSX01000001">
    <property type="protein sequence ID" value="GMS82041.1"/>
    <property type="molecule type" value="Genomic_DNA"/>
</dbReference>
<keyword evidence="3" id="KW-1185">Reference proteome</keyword>
<comment type="caution">
    <text evidence="2">The sequence shown here is derived from an EMBL/GenBank/DDBJ whole genome shotgun (WGS) entry which is preliminary data.</text>
</comment>
<organism evidence="2 3">
    <name type="scientific">Pristionchus entomophagus</name>
    <dbReference type="NCBI Taxonomy" id="358040"/>
    <lineage>
        <taxon>Eukaryota</taxon>
        <taxon>Metazoa</taxon>
        <taxon>Ecdysozoa</taxon>
        <taxon>Nematoda</taxon>
        <taxon>Chromadorea</taxon>
        <taxon>Rhabditida</taxon>
        <taxon>Rhabditina</taxon>
        <taxon>Diplogasteromorpha</taxon>
        <taxon>Diplogasteroidea</taxon>
        <taxon>Neodiplogasteridae</taxon>
        <taxon>Pristionchus</taxon>
    </lineage>
</organism>
<gene>
    <name evidence="2" type="ORF">PENTCL1PPCAC_4216</name>
</gene>
<evidence type="ECO:0008006" key="4">
    <source>
        <dbReference type="Google" id="ProtNLM"/>
    </source>
</evidence>
<evidence type="ECO:0000313" key="2">
    <source>
        <dbReference type="EMBL" id="GMS82041.1"/>
    </source>
</evidence>
<name>A0AAV5SR52_9BILA</name>
<feature type="transmembrane region" description="Helical" evidence="1">
    <location>
        <begin position="6"/>
        <end position="26"/>
    </location>
</feature>
<keyword evidence="1" id="KW-0472">Membrane</keyword>
<dbReference type="PANTHER" id="PTHR31627">
    <property type="entry name" value="SERPENTINE RECEPTOR CLASS GAMMA-RELATED"/>
    <property type="match status" value="1"/>
</dbReference>
<feature type="non-terminal residue" evidence="2">
    <location>
        <position position="1"/>
    </location>
</feature>
<feature type="transmembrane region" description="Helical" evidence="1">
    <location>
        <begin position="180"/>
        <end position="206"/>
    </location>
</feature>